<dbReference type="OrthoDB" id="2157866at2759"/>
<feature type="compositionally biased region" description="Low complexity" evidence="1">
    <location>
        <begin position="26"/>
        <end position="45"/>
    </location>
</feature>
<dbReference type="SMART" id="SM00233">
    <property type="entry name" value="PH"/>
    <property type="match status" value="2"/>
</dbReference>
<dbReference type="FunFam" id="2.30.29.30:FF:000286">
    <property type="entry name" value="PH-protein kinase domain containing protein"/>
    <property type="match status" value="1"/>
</dbReference>
<dbReference type="InterPro" id="IPR011993">
    <property type="entry name" value="PH-like_dom_sf"/>
</dbReference>
<dbReference type="SUPFAM" id="SSF50729">
    <property type="entry name" value="PH domain-like"/>
    <property type="match status" value="2"/>
</dbReference>
<organism evidence="3 4">
    <name type="scientific">Trichomonascus ciferrii</name>
    <dbReference type="NCBI Taxonomy" id="44093"/>
    <lineage>
        <taxon>Eukaryota</taxon>
        <taxon>Fungi</taxon>
        <taxon>Dikarya</taxon>
        <taxon>Ascomycota</taxon>
        <taxon>Saccharomycotina</taxon>
        <taxon>Dipodascomycetes</taxon>
        <taxon>Dipodascales</taxon>
        <taxon>Trichomonascaceae</taxon>
        <taxon>Trichomonascus</taxon>
        <taxon>Trichomonascus ciferrii complex</taxon>
    </lineage>
</organism>
<evidence type="ECO:0000313" key="3">
    <source>
        <dbReference type="EMBL" id="KAA8896484.1"/>
    </source>
</evidence>
<sequence length="370" mass="41637">MASVDRRSSPSTLEPGRLSNRTLRGADAPSTVSASASATAGTTDPGVRDSEEVDDFVGIGRVLRSGWLYKRSKATKKWSRRWFVLRANQLVYYKDESEYKAEGMINTADIMSVAMLADQKPNHFALFTNNKNFHLRADNTPDAEAWVDIIRQAADEAAESVLCSSFERLSPLARSPQDFKKEQASLVEKLEGIQFPKNFHQPSPSMAVSPGGGAYCDFSGPEDAGMSSCTSENGLASPKPQQQPQQQAQQPQQADKPVAEEEKIVKQGYLLRLKKRYNQWRRQYVVLSTQRMAFYKNDKHKTALKVIPIGDIIDVVDIDPLSRSKRFCMQLITDRKRMRFCAENEEDLTKWLASLKSLLPPRDKQQQANN</sequence>
<dbReference type="EMBL" id="SWFS01000579">
    <property type="protein sequence ID" value="KAA8896484.1"/>
    <property type="molecule type" value="Genomic_DNA"/>
</dbReference>
<protein>
    <recommendedName>
        <fullName evidence="2">PH domain-containing protein</fullName>
    </recommendedName>
</protein>
<feature type="domain" description="PH" evidence="2">
    <location>
        <begin position="61"/>
        <end position="155"/>
    </location>
</feature>
<dbReference type="PANTHER" id="PTHR14336">
    <property type="entry name" value="TANDEM PH DOMAIN CONTAINING PROTEIN"/>
    <property type="match status" value="1"/>
</dbReference>
<dbReference type="CDD" id="cd13298">
    <property type="entry name" value="PH1_PH_fungal"/>
    <property type="match status" value="1"/>
</dbReference>
<feature type="domain" description="PH" evidence="2">
    <location>
        <begin position="263"/>
        <end position="360"/>
    </location>
</feature>
<evidence type="ECO:0000259" key="2">
    <source>
        <dbReference type="PROSITE" id="PS50003"/>
    </source>
</evidence>
<dbReference type="CDD" id="cd13299">
    <property type="entry name" value="PH2_PH_fungal"/>
    <property type="match status" value="1"/>
</dbReference>
<dbReference type="VEuPathDB" id="FungiDB:TRICI_006889"/>
<reference evidence="3" key="1">
    <citation type="journal article" date="2019" name="G3 (Bethesda)">
        <title>Genome Assemblies of Two Rare Opportunistic Yeast Pathogens: Diutina rugosa (syn. Candida rugosa) and Trichomonascus ciferrii (syn. Candida ciferrii).</title>
        <authorList>
            <person name="Mixao V."/>
            <person name="Saus E."/>
            <person name="Hansen A.P."/>
            <person name="Lass-Florl C."/>
            <person name="Gabaldon T."/>
        </authorList>
    </citation>
    <scope>NUCLEOTIDE SEQUENCE</scope>
    <source>
        <strain evidence="3">CBS 4856</strain>
    </source>
</reference>
<dbReference type="InterPro" id="IPR051707">
    <property type="entry name" value="PI-Interact_SigTrans_Reg"/>
</dbReference>
<accession>A0A6A1LPV6</accession>
<evidence type="ECO:0000313" key="4">
    <source>
        <dbReference type="Proteomes" id="UP000761534"/>
    </source>
</evidence>
<dbReference type="PROSITE" id="PS50003">
    <property type="entry name" value="PH_DOMAIN"/>
    <property type="match status" value="2"/>
</dbReference>
<gene>
    <name evidence="3" type="ORF">TRICI_006889</name>
</gene>
<evidence type="ECO:0000256" key="1">
    <source>
        <dbReference type="SAM" id="MobiDB-lite"/>
    </source>
</evidence>
<dbReference type="Gene3D" id="2.30.29.30">
    <property type="entry name" value="Pleckstrin-homology domain (PH domain)/Phosphotyrosine-binding domain (PTB)"/>
    <property type="match status" value="2"/>
</dbReference>
<dbReference type="AlphaFoldDB" id="A0A6A1LPV6"/>
<keyword evidence="4" id="KW-1185">Reference proteome</keyword>
<dbReference type="Proteomes" id="UP000761534">
    <property type="component" value="Unassembled WGS sequence"/>
</dbReference>
<feature type="region of interest" description="Disordered" evidence="1">
    <location>
        <begin position="1"/>
        <end position="50"/>
    </location>
</feature>
<proteinExistence type="predicted"/>
<dbReference type="InterPro" id="IPR001849">
    <property type="entry name" value="PH_domain"/>
</dbReference>
<feature type="compositionally biased region" description="Low complexity" evidence="1">
    <location>
        <begin position="240"/>
        <end position="254"/>
    </location>
</feature>
<feature type="region of interest" description="Disordered" evidence="1">
    <location>
        <begin position="223"/>
        <end position="259"/>
    </location>
</feature>
<comment type="caution">
    <text evidence="3">The sequence shown here is derived from an EMBL/GenBank/DDBJ whole genome shotgun (WGS) entry which is preliminary data.</text>
</comment>
<dbReference type="PANTHER" id="PTHR14336:SF8">
    <property type="entry name" value="PROTEIN OPY1"/>
    <property type="match status" value="1"/>
</dbReference>
<name>A0A6A1LPV6_9ASCO</name>
<dbReference type="Pfam" id="PF00169">
    <property type="entry name" value="PH"/>
    <property type="match status" value="2"/>
</dbReference>